<reference evidence="3 4" key="1">
    <citation type="submission" date="2019-05" db="EMBL/GenBank/DDBJ databases">
        <authorList>
            <consortium name="Science for Life Laboratories"/>
        </authorList>
    </citation>
    <scope>NUCLEOTIDE SEQUENCE [LARGE SCALE GENOMIC DNA]</scope>
    <source>
        <strain evidence="3">Soil9</strain>
    </source>
</reference>
<dbReference type="GO" id="GO:0006310">
    <property type="term" value="P:DNA recombination"/>
    <property type="evidence" value="ECO:0007669"/>
    <property type="project" value="UniProtKB-KW"/>
</dbReference>
<name>A0A6P2DD67_9BACT</name>
<dbReference type="Proteomes" id="UP000464178">
    <property type="component" value="Chromosome"/>
</dbReference>
<dbReference type="RefSeq" id="WP_162671710.1">
    <property type="nucleotide sequence ID" value="NZ_LR593886.1"/>
</dbReference>
<dbReference type="AlphaFoldDB" id="A0A6P2DD67"/>
<gene>
    <name evidence="3" type="ORF">SOIL9_01430</name>
</gene>
<dbReference type="InterPro" id="IPR011010">
    <property type="entry name" value="DNA_brk_join_enz"/>
</dbReference>
<evidence type="ECO:0000259" key="2">
    <source>
        <dbReference type="Pfam" id="PF00589"/>
    </source>
</evidence>
<dbReference type="GO" id="GO:0015074">
    <property type="term" value="P:DNA integration"/>
    <property type="evidence" value="ECO:0007669"/>
    <property type="project" value="InterPro"/>
</dbReference>
<evidence type="ECO:0000256" key="1">
    <source>
        <dbReference type="ARBA" id="ARBA00023172"/>
    </source>
</evidence>
<dbReference type="SUPFAM" id="SSF56349">
    <property type="entry name" value="DNA breaking-rejoining enzymes"/>
    <property type="match status" value="1"/>
</dbReference>
<dbReference type="InterPro" id="IPR002104">
    <property type="entry name" value="Integrase_catalytic"/>
</dbReference>
<evidence type="ECO:0000313" key="3">
    <source>
        <dbReference type="EMBL" id="VTR98832.1"/>
    </source>
</evidence>
<dbReference type="InterPro" id="IPR013762">
    <property type="entry name" value="Integrase-like_cat_sf"/>
</dbReference>
<accession>A0A6P2DD67</accession>
<feature type="domain" description="Tyr recombinase" evidence="2">
    <location>
        <begin position="233"/>
        <end position="386"/>
    </location>
</feature>
<protein>
    <recommendedName>
        <fullName evidence="2">Tyr recombinase domain-containing protein</fullName>
    </recommendedName>
</protein>
<evidence type="ECO:0000313" key="4">
    <source>
        <dbReference type="Proteomes" id="UP000464178"/>
    </source>
</evidence>
<proteinExistence type="predicted"/>
<organism evidence="3 4">
    <name type="scientific">Gemmata massiliana</name>
    <dbReference type="NCBI Taxonomy" id="1210884"/>
    <lineage>
        <taxon>Bacteria</taxon>
        <taxon>Pseudomonadati</taxon>
        <taxon>Planctomycetota</taxon>
        <taxon>Planctomycetia</taxon>
        <taxon>Gemmatales</taxon>
        <taxon>Gemmataceae</taxon>
        <taxon>Gemmata</taxon>
    </lineage>
</organism>
<keyword evidence="4" id="KW-1185">Reference proteome</keyword>
<dbReference type="Pfam" id="PF00589">
    <property type="entry name" value="Phage_integrase"/>
    <property type="match status" value="1"/>
</dbReference>
<dbReference type="EMBL" id="LR593886">
    <property type="protein sequence ID" value="VTR98832.1"/>
    <property type="molecule type" value="Genomic_DNA"/>
</dbReference>
<sequence>MSGGSLKKPKKPYAEFPLTPHASGKWMKKIRGTIHYFGAWARRVNGKLVRAERDGWKEALEAYKAVADDLHAGRTPRVKKDGLTVADLANQFLTSKLRKVESGELSPNLFYDYRLITDLLVASFGSTRLVNDLAADDFSQLRATMAKRWGPVRLGNSVTRAKSVFKFGYESGLLERPVRFGPDFVKPDKAVLRRHRAARPAKLFERKDLLAMIEGKGATDDGGEKMVRADHTLCAMILLGVNCGFGNTDCSELTFTALDLKKGWIDFPRPKTGIARRCPLWSETVAAIRGSIAVRREPASPKDVNRVFLTARGTPLIVQKRPGYRNDLIKSRLHHLLKVLGILRAGMSFYAFRHTFETIAGDSKDQVAVNLIMGHTDPSMAAVYRERIDDARLRAVADHVRNWLWPDRATAE</sequence>
<dbReference type="KEGG" id="gms:SOIL9_01430"/>
<keyword evidence="1" id="KW-0233">DNA recombination</keyword>
<dbReference type="GO" id="GO:0003677">
    <property type="term" value="F:DNA binding"/>
    <property type="evidence" value="ECO:0007669"/>
    <property type="project" value="InterPro"/>
</dbReference>
<dbReference type="Gene3D" id="1.10.443.10">
    <property type="entry name" value="Intergrase catalytic core"/>
    <property type="match status" value="1"/>
</dbReference>